<keyword evidence="13" id="KW-1185">Reference proteome</keyword>
<feature type="compositionally biased region" description="Basic and acidic residues" evidence="8">
    <location>
        <begin position="719"/>
        <end position="735"/>
    </location>
</feature>
<protein>
    <recommendedName>
        <fullName evidence="14">Transcription initiation factor TFIID subunit 3</fullName>
    </recommendedName>
</protein>
<evidence type="ECO:0008006" key="14">
    <source>
        <dbReference type="Google" id="ProtNLM"/>
    </source>
</evidence>
<dbReference type="CDD" id="cd15522">
    <property type="entry name" value="PHD_TAF3"/>
    <property type="match status" value="1"/>
</dbReference>
<dbReference type="Gene3D" id="1.10.20.10">
    <property type="entry name" value="Histone, subunit A"/>
    <property type="match status" value="1"/>
</dbReference>
<keyword evidence="3" id="KW-0863">Zinc-finger</keyword>
<feature type="compositionally biased region" description="Basic residues" evidence="8">
    <location>
        <begin position="454"/>
        <end position="466"/>
    </location>
</feature>
<keyword evidence="5" id="KW-0805">Transcription regulation</keyword>
<keyword evidence="9" id="KW-0472">Membrane</keyword>
<dbReference type="GO" id="GO:0002039">
    <property type="term" value="F:p53 binding"/>
    <property type="evidence" value="ECO:0007669"/>
    <property type="project" value="TreeGrafter"/>
</dbReference>
<dbReference type="InterPro" id="IPR009072">
    <property type="entry name" value="Histone-fold"/>
</dbReference>
<sequence length="959" mass="105555">MSSKFTRSITKVAVAQACQTIGWHAIQTTPLEVLTDVFQKYFHELIDNIRRHTEFFGRTEPILEDITLAFNACGISIEELEEYVSQVAPVPCTHPVPKYPIDKESHLNLLKPGSREVVTRPVHIHEHLPAMHPQLEEEDYSKITPISVDTNVAAGNSPESSPKSMFKKPVDPPSESAPHKRIRMLAEEEGRPLREISSVMMTTSGFLSPAREGKLPEAKALPKLSSLLNESESPSYPTVPPEVKGDKKHKKSSAKQGSSGSKKPFDKDKAKENGMDSKEKNDLFSVNNDSSDTKVKKLAGMKETGKLKAFKTGAFKLSQNNTNDPNAVKFKDPLLSQSLQVLLPKLPKLSKSKSPVPSAPKPETSSEKSKAGDKSKSVFEGKLAAEPDRQKLNIFKKISSKPKEEKQEDGSFGNDRKVDMPSPTPKNRNSPLPSADSYDSLPLPKTPDIPTKLVKTKNANRKRGRPKGPDEASPPKPPRKKAKVKTKTSNIPTDDFNPAFPFGTNLPRVGLFPHPLLNFPLPGSKNFPPTDIPGLPKVLNPLHGVAVPSASSRDELNVLKPKDKQSPESSKASMSQPKTIPSVAEDKPATPADKVKESKTLSPSSGTSIETSVDGEGKDKDKKHKKRKHKEKLKLREKLKEKAAKKKEKAEKKLMKKILKKEKEKRKEKKDKPEAADDSAVPKLTLKLETDAPATDIKPPTPTPIPETSMKKIVIKPVMKKESESVAMKLEKGDETVTPPKKSKVKSQSKKPSDVNSRKSSVALSDVSTSDASVPKVSVKFKQTPNPQVPVASVSSVETPPAASAAQYPFNSSLPNPQKFVELAEQIKNGKEVKPFYFVSTPISFIGYSYMQVIPFFVWMWLKKNSRRLEAIPEAVIKRQKRSKKEVVDPSGAQIWICPACGRQDDGTPMIGCDGCDAWSCLGLKVAPDSTKWFCPVCSILKSQKGDKKKKPGRKKKGS</sequence>
<keyword evidence="9" id="KW-1133">Transmembrane helix</keyword>
<dbReference type="SMART" id="SM00576">
    <property type="entry name" value="BTP"/>
    <property type="match status" value="1"/>
</dbReference>
<feature type="domain" description="Zinc finger PHD-type" evidence="10">
    <location>
        <begin position="897"/>
        <end position="939"/>
    </location>
</feature>
<evidence type="ECO:0000256" key="1">
    <source>
        <dbReference type="ARBA" id="ARBA00004123"/>
    </source>
</evidence>
<evidence type="ECO:0000256" key="7">
    <source>
        <dbReference type="ARBA" id="ARBA00023242"/>
    </source>
</evidence>
<feature type="region of interest" description="Disordered" evidence="8">
    <location>
        <begin position="150"/>
        <end position="181"/>
    </location>
</feature>
<dbReference type="EMBL" id="OU963869">
    <property type="protein sequence ID" value="CAH0394027.1"/>
    <property type="molecule type" value="Genomic_DNA"/>
</dbReference>
<dbReference type="InterPro" id="IPR013083">
    <property type="entry name" value="Znf_RING/FYVE/PHD"/>
</dbReference>
<feature type="compositionally biased region" description="Basic and acidic residues" evidence="8">
    <location>
        <begin position="364"/>
        <end position="391"/>
    </location>
</feature>
<dbReference type="Gene3D" id="3.30.40.10">
    <property type="entry name" value="Zinc/RING finger domain, C3HC4 (zinc finger)"/>
    <property type="match status" value="1"/>
</dbReference>
<evidence type="ECO:0000256" key="5">
    <source>
        <dbReference type="ARBA" id="ARBA00023015"/>
    </source>
</evidence>
<keyword evidence="9" id="KW-0812">Transmembrane</keyword>
<dbReference type="PANTHER" id="PTHR46452:SF1">
    <property type="entry name" value="TRANSCRIPTION INITIATION FACTOR TFIID SUBUNIT 3"/>
    <property type="match status" value="1"/>
</dbReference>
<dbReference type="AlphaFoldDB" id="A0A9P0F6H0"/>
<feature type="compositionally biased region" description="Polar residues" evidence="8">
    <location>
        <begin position="600"/>
        <end position="611"/>
    </location>
</feature>
<evidence type="ECO:0000259" key="11">
    <source>
        <dbReference type="SMART" id="SM00576"/>
    </source>
</evidence>
<dbReference type="GO" id="GO:0008270">
    <property type="term" value="F:zinc ion binding"/>
    <property type="evidence" value="ECO:0007669"/>
    <property type="project" value="UniProtKB-KW"/>
</dbReference>
<dbReference type="GO" id="GO:0045944">
    <property type="term" value="P:positive regulation of transcription by RNA polymerase II"/>
    <property type="evidence" value="ECO:0007669"/>
    <property type="project" value="TreeGrafter"/>
</dbReference>
<keyword evidence="6" id="KW-0804">Transcription</keyword>
<feature type="region of interest" description="Disordered" evidence="8">
    <location>
        <begin position="522"/>
        <end position="767"/>
    </location>
</feature>
<proteinExistence type="predicted"/>
<organism evidence="12 13">
    <name type="scientific">Bemisia tabaci</name>
    <name type="common">Sweetpotato whitefly</name>
    <name type="synonym">Aleurodes tabaci</name>
    <dbReference type="NCBI Taxonomy" id="7038"/>
    <lineage>
        <taxon>Eukaryota</taxon>
        <taxon>Metazoa</taxon>
        <taxon>Ecdysozoa</taxon>
        <taxon>Arthropoda</taxon>
        <taxon>Hexapoda</taxon>
        <taxon>Insecta</taxon>
        <taxon>Pterygota</taxon>
        <taxon>Neoptera</taxon>
        <taxon>Paraneoptera</taxon>
        <taxon>Hemiptera</taxon>
        <taxon>Sternorrhyncha</taxon>
        <taxon>Aleyrodoidea</taxon>
        <taxon>Aleyrodidae</taxon>
        <taxon>Aleyrodinae</taxon>
        <taxon>Bemisia</taxon>
    </lineage>
</organism>
<dbReference type="Proteomes" id="UP001152759">
    <property type="component" value="Chromosome 8"/>
</dbReference>
<feature type="compositionally biased region" description="Basic and acidic residues" evidence="8">
    <location>
        <begin position="552"/>
        <end position="566"/>
    </location>
</feature>
<reference evidence="12" key="1">
    <citation type="submission" date="2021-12" db="EMBL/GenBank/DDBJ databases">
        <authorList>
            <person name="King R."/>
        </authorList>
    </citation>
    <scope>NUCLEOTIDE SEQUENCE</scope>
</reference>
<feature type="compositionally biased region" description="Basic residues" evidence="8">
    <location>
        <begin position="621"/>
        <end position="633"/>
    </location>
</feature>
<evidence type="ECO:0000256" key="3">
    <source>
        <dbReference type="ARBA" id="ARBA00022771"/>
    </source>
</evidence>
<dbReference type="GO" id="GO:0046982">
    <property type="term" value="F:protein heterodimerization activity"/>
    <property type="evidence" value="ECO:0007669"/>
    <property type="project" value="InterPro"/>
</dbReference>
<dbReference type="Pfam" id="PF07524">
    <property type="entry name" value="Bromo_TP"/>
    <property type="match status" value="1"/>
</dbReference>
<feature type="compositionally biased region" description="Low complexity" evidence="8">
    <location>
        <begin position="226"/>
        <end position="235"/>
    </location>
</feature>
<feature type="compositionally biased region" description="Basic and acidic residues" evidence="8">
    <location>
        <begin position="634"/>
        <end position="653"/>
    </location>
</feature>
<dbReference type="InterPro" id="IPR006565">
    <property type="entry name" value="BTP"/>
</dbReference>
<evidence type="ECO:0000256" key="4">
    <source>
        <dbReference type="ARBA" id="ARBA00022833"/>
    </source>
</evidence>
<keyword evidence="2" id="KW-0479">Metal-binding</keyword>
<feature type="transmembrane region" description="Helical" evidence="9">
    <location>
        <begin position="836"/>
        <end position="862"/>
    </location>
</feature>
<gene>
    <name evidence="12" type="ORF">BEMITA_LOCUS12372</name>
</gene>
<feature type="compositionally biased region" description="Polar residues" evidence="8">
    <location>
        <begin position="758"/>
        <end position="767"/>
    </location>
</feature>
<comment type="subcellular location">
    <subcellularLocation>
        <location evidence="1">Nucleus</location>
    </subcellularLocation>
</comment>
<dbReference type="InterPro" id="IPR001965">
    <property type="entry name" value="Znf_PHD"/>
</dbReference>
<evidence type="ECO:0000256" key="6">
    <source>
        <dbReference type="ARBA" id="ARBA00023163"/>
    </source>
</evidence>
<accession>A0A9P0F6H0</accession>
<dbReference type="InterPro" id="IPR011011">
    <property type="entry name" value="Znf_FYVE_PHD"/>
</dbReference>
<feature type="compositionally biased region" description="Basic and acidic residues" evidence="8">
    <location>
        <begin position="263"/>
        <end position="282"/>
    </location>
</feature>
<feature type="region of interest" description="Disordered" evidence="8">
    <location>
        <begin position="345"/>
        <end position="499"/>
    </location>
</feature>
<feature type="domain" description="Bromodomain associated" evidence="11">
    <location>
        <begin position="3"/>
        <end position="79"/>
    </location>
</feature>
<feature type="compositionally biased region" description="Basic residues" evidence="8">
    <location>
        <begin position="654"/>
        <end position="669"/>
    </location>
</feature>
<keyword evidence="7" id="KW-0539">Nucleus</keyword>
<feature type="compositionally biased region" description="Polar residues" evidence="8">
    <location>
        <begin position="567"/>
        <end position="579"/>
    </location>
</feature>
<evidence type="ECO:0000256" key="9">
    <source>
        <dbReference type="SAM" id="Phobius"/>
    </source>
</evidence>
<feature type="compositionally biased region" description="Basic and acidic residues" evidence="8">
    <location>
        <begin position="401"/>
        <end position="419"/>
    </location>
</feature>
<feature type="compositionally biased region" description="Basic residues" evidence="8">
    <location>
        <begin position="477"/>
        <end position="486"/>
    </location>
</feature>
<evidence type="ECO:0000256" key="8">
    <source>
        <dbReference type="SAM" id="MobiDB-lite"/>
    </source>
</evidence>
<dbReference type="GO" id="GO:0005669">
    <property type="term" value="C:transcription factor TFIID complex"/>
    <property type="evidence" value="ECO:0007669"/>
    <property type="project" value="TreeGrafter"/>
</dbReference>
<evidence type="ECO:0000313" key="13">
    <source>
        <dbReference type="Proteomes" id="UP001152759"/>
    </source>
</evidence>
<feature type="region of interest" description="Disordered" evidence="8">
    <location>
        <begin position="226"/>
        <end position="297"/>
    </location>
</feature>
<feature type="compositionally biased region" description="Basic and acidic residues" evidence="8">
    <location>
        <begin position="584"/>
        <end position="599"/>
    </location>
</feature>
<name>A0A9P0F6H0_BEMTA</name>
<dbReference type="PANTHER" id="PTHR46452">
    <property type="entry name" value="TRANSCRIPTION INITIATION FACTOR TFIID SUBUNIT 3"/>
    <property type="match status" value="1"/>
</dbReference>
<evidence type="ECO:0000256" key="2">
    <source>
        <dbReference type="ARBA" id="ARBA00022723"/>
    </source>
</evidence>
<feature type="compositionally biased region" description="Polar residues" evidence="8">
    <location>
        <begin position="150"/>
        <end position="163"/>
    </location>
</feature>
<feature type="compositionally biased region" description="Low complexity" evidence="8">
    <location>
        <begin position="345"/>
        <end position="356"/>
    </location>
</feature>
<dbReference type="SMART" id="SM00249">
    <property type="entry name" value="PHD"/>
    <property type="match status" value="1"/>
</dbReference>
<dbReference type="SUPFAM" id="SSF57903">
    <property type="entry name" value="FYVE/PHD zinc finger"/>
    <property type="match status" value="1"/>
</dbReference>
<evidence type="ECO:0000259" key="10">
    <source>
        <dbReference type="SMART" id="SM00249"/>
    </source>
</evidence>
<evidence type="ECO:0000313" key="12">
    <source>
        <dbReference type="EMBL" id="CAH0394027.1"/>
    </source>
</evidence>
<keyword evidence="4" id="KW-0862">Zinc</keyword>